<dbReference type="Pfam" id="PF07152">
    <property type="entry name" value="YaeQ"/>
    <property type="match status" value="1"/>
</dbReference>
<evidence type="ECO:0000313" key="2">
    <source>
        <dbReference type="Proteomes" id="UP000249799"/>
    </source>
</evidence>
<keyword evidence="2" id="KW-1185">Reference proteome</keyword>
<dbReference type="KEGG" id="bsed:DN745_11990"/>
<proteinExistence type="predicted"/>
<accession>A0A2Z4FMF8</accession>
<dbReference type="Gene3D" id="3.10.640.10">
    <property type="entry name" value="Restriction endonuclease-like alpha-beta roll domain"/>
    <property type="match status" value="1"/>
</dbReference>
<organism evidence="1 2">
    <name type="scientific">Bradymonas sediminis</name>
    <dbReference type="NCBI Taxonomy" id="1548548"/>
    <lineage>
        <taxon>Bacteria</taxon>
        <taxon>Deltaproteobacteria</taxon>
        <taxon>Bradymonadales</taxon>
        <taxon>Bradymonadaceae</taxon>
        <taxon>Bradymonas</taxon>
    </lineage>
</organism>
<dbReference type="OrthoDB" id="5293309at2"/>
<dbReference type="InterPro" id="IPR011335">
    <property type="entry name" value="Restrct_endonuc-II-like"/>
</dbReference>
<name>A0A2Z4FMF8_9DELT</name>
<dbReference type="InterPro" id="IPR038590">
    <property type="entry name" value="YaeQ_sf"/>
</dbReference>
<reference evidence="1 2" key="1">
    <citation type="submission" date="2018-06" db="EMBL/GenBank/DDBJ databases">
        <title>Lujinxingia sediminis gen. nov. sp. nov., a new facultative anaerobic member of the class Deltaproteobacteria, and proposal of Lujinxingaceae fam. nov.</title>
        <authorList>
            <person name="Guo L.-Y."/>
            <person name="Li C.-M."/>
            <person name="Wang S."/>
            <person name="Du Z.-J."/>
        </authorList>
    </citation>
    <scope>NUCLEOTIDE SEQUENCE [LARGE SCALE GENOMIC DNA]</scope>
    <source>
        <strain evidence="1 2">FA350</strain>
    </source>
</reference>
<dbReference type="AlphaFoldDB" id="A0A2Z4FMF8"/>
<evidence type="ECO:0000313" key="1">
    <source>
        <dbReference type="EMBL" id="AWV90020.1"/>
    </source>
</evidence>
<dbReference type="EMBL" id="CP030032">
    <property type="protein sequence ID" value="AWV90020.1"/>
    <property type="molecule type" value="Genomic_DNA"/>
</dbReference>
<protein>
    <submittedName>
        <fullName evidence="1">Uncharacterized protein</fullName>
    </submittedName>
</protein>
<sequence length="325" mass="35960">MGDILSPSPAAWPCPRWCFDGSKTTSNVPFCQLDGSKITSNVLFWQPDGSKITSNVPFWQLDGSKITSNVPFLAARWVKNHVQRDFRGAATLQSHIERAIGPIELGQSRARAIERAGKSALCSDTLRRASPPRSKARSPDENPMALTATLFRFELNISDVDRGVYETVELRVAQHPSESDAYLVTRMLAMALEYERDLSFGRGVSTPEDPALSAPNEMGGVALWIEIGQPSAERLHKITKQADRVCVYTHKNPEFIVADLMAGTIHRAEEIELTSFDPAFIDELAALLTRNSSWDILRTEGALYVTVGDTTLSSTPVVHAEYKRN</sequence>
<dbReference type="PANTHER" id="PTHR38784:SF1">
    <property type="entry name" value="SUCROSE PHOSPHORYLASE"/>
    <property type="match status" value="1"/>
</dbReference>
<dbReference type="InterPro" id="IPR009822">
    <property type="entry name" value="YaeQ"/>
</dbReference>
<dbReference type="SUPFAM" id="SSF52980">
    <property type="entry name" value="Restriction endonuclease-like"/>
    <property type="match status" value="1"/>
</dbReference>
<dbReference type="Proteomes" id="UP000249799">
    <property type="component" value="Chromosome"/>
</dbReference>
<dbReference type="PANTHER" id="PTHR38784">
    <property type="entry name" value="SUCROSE PHOSPHORYLASE"/>
    <property type="match status" value="1"/>
</dbReference>
<dbReference type="SMART" id="SM01322">
    <property type="entry name" value="YaeQ"/>
    <property type="match status" value="1"/>
</dbReference>
<gene>
    <name evidence="1" type="ORF">DN745_11990</name>
</gene>